<dbReference type="EMBL" id="NOKA02000008">
    <property type="protein sequence ID" value="RDY31894.1"/>
    <property type="molecule type" value="Genomic_DNA"/>
</dbReference>
<protein>
    <recommendedName>
        <fullName evidence="5">Carboxypeptidase regulatory-like domain-containing protein</fullName>
    </recommendedName>
</protein>
<keyword evidence="3" id="KW-1185">Reference proteome</keyword>
<dbReference type="OrthoDB" id="1912420at2"/>
<reference evidence="2" key="3">
    <citation type="submission" date="2018-07" db="EMBL/GenBank/DDBJ databases">
        <authorList>
            <person name="Quirk P.G."/>
            <person name="Krulwich T.A."/>
        </authorList>
    </citation>
    <scope>NUCLEOTIDE SEQUENCE</scope>
    <source>
        <strain evidence="2">CCRI-19302</strain>
    </source>
</reference>
<dbReference type="EMBL" id="QICS01000002">
    <property type="protein sequence ID" value="PXV93288.1"/>
    <property type="molecule type" value="Genomic_DNA"/>
</dbReference>
<evidence type="ECO:0008006" key="5">
    <source>
        <dbReference type="Google" id="ProtNLM"/>
    </source>
</evidence>
<reference evidence="1 4" key="2">
    <citation type="submission" date="2018-05" db="EMBL/GenBank/DDBJ databases">
        <title>Genomic Encyclopedia of Type Strains, Phase IV (KMG-IV): sequencing the most valuable type-strain genomes for metagenomic binning, comparative biology and taxonomic classification.</title>
        <authorList>
            <person name="Goeker M."/>
        </authorList>
    </citation>
    <scope>NUCLEOTIDE SEQUENCE [LARGE SCALE GENOMIC DNA]</scope>
    <source>
        <strain evidence="1 4">DSM 28816</strain>
    </source>
</reference>
<proteinExistence type="predicted"/>
<dbReference type="SUPFAM" id="SSF49464">
    <property type="entry name" value="Carboxypeptidase regulatory domain-like"/>
    <property type="match status" value="1"/>
</dbReference>
<accession>A0A318ERD7</accession>
<dbReference type="RefSeq" id="WP_110290441.1">
    <property type="nucleotide sequence ID" value="NZ_NOKA02000008.1"/>
</dbReference>
<gene>
    <name evidence="1" type="ORF">C8E03_10255</name>
    <name evidence="2" type="ORF">CG710_007040</name>
</gene>
<evidence type="ECO:0000313" key="1">
    <source>
        <dbReference type="EMBL" id="PXV93288.1"/>
    </source>
</evidence>
<evidence type="ECO:0000313" key="4">
    <source>
        <dbReference type="Proteomes" id="UP000247523"/>
    </source>
</evidence>
<dbReference type="InterPro" id="IPR008969">
    <property type="entry name" value="CarboxyPept-like_regulatory"/>
</dbReference>
<evidence type="ECO:0000313" key="3">
    <source>
        <dbReference type="Proteomes" id="UP000216411"/>
    </source>
</evidence>
<organism evidence="1 4">
    <name type="scientific">Lachnotalea glycerini</name>
    <dbReference type="NCBI Taxonomy" id="1763509"/>
    <lineage>
        <taxon>Bacteria</taxon>
        <taxon>Bacillati</taxon>
        <taxon>Bacillota</taxon>
        <taxon>Clostridia</taxon>
        <taxon>Lachnospirales</taxon>
        <taxon>Lachnospiraceae</taxon>
        <taxon>Lachnotalea</taxon>
    </lineage>
</organism>
<comment type="caution">
    <text evidence="1">The sequence shown here is derived from an EMBL/GenBank/DDBJ whole genome shotgun (WGS) entry which is preliminary data.</text>
</comment>
<dbReference type="Proteomes" id="UP000216411">
    <property type="component" value="Unassembled WGS sequence"/>
</dbReference>
<evidence type="ECO:0000313" key="2">
    <source>
        <dbReference type="EMBL" id="RDY31894.1"/>
    </source>
</evidence>
<sequence>MNCLKSASFTIEGAKLKCRNNHFNIQLDRQKFQIIKGTVFNQKQHPCKGAAIQVFQINCKNNDRSLLGYVLTDEAGEYLFAIEAKPFMKYEIIIYAPLS</sequence>
<dbReference type="Proteomes" id="UP000247523">
    <property type="component" value="Unassembled WGS sequence"/>
</dbReference>
<reference evidence="2 3" key="1">
    <citation type="journal article" date="2017" name="Genome Announc.">
        <title>Draft Genome Sequence of a Sporulating and Motile Strain of Lachnotalea glycerini Isolated from Water in Quebec City, Canada.</title>
        <authorList>
            <person name="Maheux A.F."/>
            <person name="Boudreau D.K."/>
            <person name="Berube E."/>
            <person name="Boissinot M."/>
            <person name="Raymond F."/>
            <person name="Brodeur S."/>
            <person name="Corbeil J."/>
            <person name="Isabel S."/>
            <person name="Omar R.F."/>
            <person name="Bergeron M.G."/>
        </authorList>
    </citation>
    <scope>NUCLEOTIDE SEQUENCE [LARGE SCALE GENOMIC DNA]</scope>
    <source>
        <strain evidence="2 3">CCRI-19302</strain>
    </source>
</reference>
<dbReference type="AlphaFoldDB" id="A0A318ERD7"/>
<name>A0A318ERD7_9FIRM</name>